<keyword evidence="1" id="KW-0863">Zinc-finger</keyword>
<gene>
    <name evidence="4" type="ORF">N0V91_000426</name>
</gene>
<dbReference type="Proteomes" id="UP001140510">
    <property type="component" value="Unassembled WGS sequence"/>
</dbReference>
<dbReference type="GO" id="GO:0008270">
    <property type="term" value="F:zinc ion binding"/>
    <property type="evidence" value="ECO:0007669"/>
    <property type="project" value="UniProtKB-KW"/>
</dbReference>
<dbReference type="AlphaFoldDB" id="A0A9W9DCP6"/>
<dbReference type="OrthoDB" id="2849579at2759"/>
<feature type="domain" description="C3H1-type" evidence="3">
    <location>
        <begin position="127"/>
        <end position="151"/>
    </location>
</feature>
<keyword evidence="1" id="KW-0862">Zinc</keyword>
<keyword evidence="1" id="KW-0479">Metal-binding</keyword>
<dbReference type="SUPFAM" id="SSF57850">
    <property type="entry name" value="RING/U-box"/>
    <property type="match status" value="1"/>
</dbReference>
<feature type="zinc finger region" description="C3H1-type" evidence="1">
    <location>
        <begin position="127"/>
        <end position="151"/>
    </location>
</feature>
<sequence>MDQQIYAKSLQADLINTLTHIHQMSNFASSDITATAVENFISNHNVDDYGHELPPLDNAAGLDGAIRLEDGSGLKAAKRLEDAEASMGTSPDGTNNNESHSCVCLEPYGEAHTALEITACNHLVGKPCLTRWLNSTCPNANTCPYCRHPLSSRSNAQPSQIDTQDEGTQMWTQVEQTVAKLVRLCVQLCTQRREQYEGECTLGGVLEDVLNEVNFEFFLNDVGYCLEYMEATELWVLVRCVEWHS</sequence>
<organism evidence="4 5">
    <name type="scientific">Didymella pomorum</name>
    <dbReference type="NCBI Taxonomy" id="749634"/>
    <lineage>
        <taxon>Eukaryota</taxon>
        <taxon>Fungi</taxon>
        <taxon>Dikarya</taxon>
        <taxon>Ascomycota</taxon>
        <taxon>Pezizomycotina</taxon>
        <taxon>Dothideomycetes</taxon>
        <taxon>Pleosporomycetidae</taxon>
        <taxon>Pleosporales</taxon>
        <taxon>Pleosporineae</taxon>
        <taxon>Didymellaceae</taxon>
        <taxon>Didymella</taxon>
    </lineage>
</organism>
<evidence type="ECO:0000256" key="1">
    <source>
        <dbReference type="PROSITE-ProRule" id="PRU00723"/>
    </source>
</evidence>
<evidence type="ECO:0000259" key="2">
    <source>
        <dbReference type="PROSITE" id="PS50089"/>
    </source>
</evidence>
<dbReference type="PROSITE" id="PS50089">
    <property type="entry name" value="ZF_RING_2"/>
    <property type="match status" value="1"/>
</dbReference>
<dbReference type="InterPro" id="IPR000571">
    <property type="entry name" value="Znf_CCCH"/>
</dbReference>
<dbReference type="InterPro" id="IPR013083">
    <property type="entry name" value="Znf_RING/FYVE/PHD"/>
</dbReference>
<name>A0A9W9DCP6_9PLEO</name>
<evidence type="ECO:0000259" key="3">
    <source>
        <dbReference type="PROSITE" id="PS50103"/>
    </source>
</evidence>
<dbReference type="EMBL" id="JAPEVA010000002">
    <property type="protein sequence ID" value="KAJ4412664.1"/>
    <property type="molecule type" value="Genomic_DNA"/>
</dbReference>
<reference evidence="4" key="1">
    <citation type="submission" date="2022-10" db="EMBL/GenBank/DDBJ databases">
        <title>Tapping the CABI collections for fungal endophytes: first genome assemblies for Collariella, Neodidymelliopsis, Ascochyta clinopodiicola, Didymella pomorum, Didymosphaeria variabile, Neocosmospora piperis and Neocucurbitaria cava.</title>
        <authorList>
            <person name="Hill R."/>
        </authorList>
    </citation>
    <scope>NUCLEOTIDE SEQUENCE</scope>
    <source>
        <strain evidence="4">IMI 355091</strain>
    </source>
</reference>
<proteinExistence type="predicted"/>
<evidence type="ECO:0008006" key="6">
    <source>
        <dbReference type="Google" id="ProtNLM"/>
    </source>
</evidence>
<keyword evidence="5" id="KW-1185">Reference proteome</keyword>
<dbReference type="Gene3D" id="3.30.40.10">
    <property type="entry name" value="Zinc/RING finger domain, C3HC4 (zinc finger)"/>
    <property type="match status" value="1"/>
</dbReference>
<feature type="domain" description="RING-type" evidence="2">
    <location>
        <begin position="103"/>
        <end position="147"/>
    </location>
</feature>
<evidence type="ECO:0000313" key="5">
    <source>
        <dbReference type="Proteomes" id="UP001140510"/>
    </source>
</evidence>
<dbReference type="Pfam" id="PF13639">
    <property type="entry name" value="zf-RING_2"/>
    <property type="match status" value="1"/>
</dbReference>
<dbReference type="InterPro" id="IPR001841">
    <property type="entry name" value="Znf_RING"/>
</dbReference>
<protein>
    <recommendedName>
        <fullName evidence="6">RING-type domain-containing protein</fullName>
    </recommendedName>
</protein>
<comment type="caution">
    <text evidence="4">The sequence shown here is derived from an EMBL/GenBank/DDBJ whole genome shotgun (WGS) entry which is preliminary data.</text>
</comment>
<dbReference type="PROSITE" id="PS50103">
    <property type="entry name" value="ZF_C3H1"/>
    <property type="match status" value="1"/>
</dbReference>
<accession>A0A9W9DCP6</accession>
<evidence type="ECO:0000313" key="4">
    <source>
        <dbReference type="EMBL" id="KAJ4412664.1"/>
    </source>
</evidence>